<dbReference type="EMBL" id="CAMXCT030006797">
    <property type="protein sequence ID" value="CAL4807518.1"/>
    <property type="molecule type" value="Genomic_DNA"/>
</dbReference>
<evidence type="ECO:0000313" key="10">
    <source>
        <dbReference type="Proteomes" id="UP001152797"/>
    </source>
</evidence>
<keyword evidence="2 6" id="KW-0812">Transmembrane</keyword>
<dbReference type="GO" id="GO:0098855">
    <property type="term" value="C:HCN channel complex"/>
    <property type="evidence" value="ECO:0007669"/>
    <property type="project" value="TreeGrafter"/>
</dbReference>
<dbReference type="Pfam" id="PF20717">
    <property type="entry name" value="DUF6829"/>
    <property type="match status" value="1"/>
</dbReference>
<dbReference type="EMBL" id="CAMXCT010006797">
    <property type="protein sequence ID" value="CAI4020206.1"/>
    <property type="molecule type" value="Genomic_DNA"/>
</dbReference>
<feature type="region of interest" description="Disordered" evidence="5">
    <location>
        <begin position="1"/>
        <end position="36"/>
    </location>
</feature>
<feature type="compositionally biased region" description="Acidic residues" evidence="5">
    <location>
        <begin position="692"/>
        <end position="702"/>
    </location>
</feature>
<dbReference type="EMBL" id="CAMXCT020006797">
    <property type="protein sequence ID" value="CAL1173581.1"/>
    <property type="molecule type" value="Genomic_DNA"/>
</dbReference>
<feature type="region of interest" description="Disordered" evidence="5">
    <location>
        <begin position="692"/>
        <end position="759"/>
    </location>
</feature>
<dbReference type="InterPro" id="IPR018490">
    <property type="entry name" value="cNMP-bd_dom_sf"/>
</dbReference>
<dbReference type="Gene3D" id="1.10.287.70">
    <property type="match status" value="1"/>
</dbReference>
<evidence type="ECO:0000259" key="7">
    <source>
        <dbReference type="Pfam" id="PF00520"/>
    </source>
</evidence>
<evidence type="ECO:0000256" key="2">
    <source>
        <dbReference type="ARBA" id="ARBA00022692"/>
    </source>
</evidence>
<dbReference type="InterPro" id="IPR014710">
    <property type="entry name" value="RmlC-like_jellyroll"/>
</dbReference>
<dbReference type="InterPro" id="IPR051413">
    <property type="entry name" value="K/Na_HCN_channel"/>
</dbReference>
<feature type="compositionally biased region" description="Basic and acidic residues" evidence="5">
    <location>
        <begin position="742"/>
        <end position="751"/>
    </location>
</feature>
<gene>
    <name evidence="8" type="ORF">C1SCF055_LOCUS44645</name>
</gene>
<dbReference type="GO" id="GO:0003254">
    <property type="term" value="P:regulation of membrane depolarization"/>
    <property type="evidence" value="ECO:0007669"/>
    <property type="project" value="TreeGrafter"/>
</dbReference>
<feature type="compositionally biased region" description="Basic and acidic residues" evidence="5">
    <location>
        <begin position="109"/>
        <end position="121"/>
    </location>
</feature>
<comment type="caution">
    <text evidence="8">The sequence shown here is derived from an EMBL/GenBank/DDBJ whole genome shotgun (WGS) entry which is preliminary data.</text>
</comment>
<dbReference type="GO" id="GO:0005249">
    <property type="term" value="F:voltage-gated potassium channel activity"/>
    <property type="evidence" value="ECO:0007669"/>
    <property type="project" value="TreeGrafter"/>
</dbReference>
<dbReference type="Proteomes" id="UP001152797">
    <property type="component" value="Unassembled WGS sequence"/>
</dbReference>
<evidence type="ECO:0000313" key="9">
    <source>
        <dbReference type="EMBL" id="CAL4807518.1"/>
    </source>
</evidence>
<dbReference type="AlphaFoldDB" id="A0A9P1GS27"/>
<keyword evidence="3 6" id="KW-1133">Transmembrane helix</keyword>
<feature type="region of interest" description="Disordered" evidence="5">
    <location>
        <begin position="77"/>
        <end position="134"/>
    </location>
</feature>
<dbReference type="InterPro" id="IPR049232">
    <property type="entry name" value="DUF6829"/>
</dbReference>
<organism evidence="8">
    <name type="scientific">Cladocopium goreaui</name>
    <dbReference type="NCBI Taxonomy" id="2562237"/>
    <lineage>
        <taxon>Eukaryota</taxon>
        <taxon>Sar</taxon>
        <taxon>Alveolata</taxon>
        <taxon>Dinophyceae</taxon>
        <taxon>Suessiales</taxon>
        <taxon>Symbiodiniaceae</taxon>
        <taxon>Cladocopium</taxon>
    </lineage>
</organism>
<proteinExistence type="predicted"/>
<dbReference type="GO" id="GO:0035725">
    <property type="term" value="P:sodium ion transmembrane transport"/>
    <property type="evidence" value="ECO:0007669"/>
    <property type="project" value="TreeGrafter"/>
</dbReference>
<feature type="transmembrane region" description="Helical" evidence="6">
    <location>
        <begin position="268"/>
        <end position="296"/>
    </location>
</feature>
<feature type="transmembrane region" description="Helical" evidence="6">
    <location>
        <begin position="230"/>
        <end position="247"/>
    </location>
</feature>
<sequence length="1237" mass="140071">MPMPRVNESDEDQDQVFSAEFEDEEDHEPAVDEAHEVLGPVEAVQSMKKEFDSLVERMNGKITELQTVIQEVPFTAPRVPGTRHKSMSSKEALAQAKEPSVLVKRRENRTKEEEEKKEKMQHSSRRYGASVGGRDGSNDIRLHGRWMELATQFSGQPLDSKPGARQHVKAPRHSTLEMLEEAGLCFPLWHPTGYFKLIWDGMSILVTLLDAFTMPVSLAWDTYAGMADAGSYYLLIVFWITFFFWLLDMPVTLNTAVYKNGEIRKKRYIVLCTYLRTWFLFDISLISLDVMTIFTLSRDNTFSAIRSFRILRGLRLLRLLKMSKFNMLLQEVAASTGRQWLILVMAIANTSGLILVVAHLLTCFWYWIGRSTEEQGKRSWIAESFALEVPGWIQYLHSLRFILNNPSPPQIAPESGTERLVDVITYVFCLLVLGSAISKISGTMAELRAMNEEHSRQRREIRIYLTNQKASFELVSRIMKFVDYKLEKMAMTNFDASLISTTLQTELYVGQRNRFLNPLPIFTMTAEAFPEVFAGACAALRKEIYETGEVIFAPGGFSVALHITTTGQYRFQDYDTTQSTVEGIQWFEELSLYAEQLLHRTNLCAKTFAELFTLAGTDLAECIRKSPGCTRMFCEYAKEFVAAMQKVGGEMDHEDQVELAVKCCKQNHIYQLLYPDPAMLLENIQIFEQDDENLSEGSYEEDSNPKEMENSGGSSSSRKKASQSSLPFGKILSHGGSDQDPSEDKDNDKMASRPSANSLLAPRRVNTNWSLKPMRHLSMISMKKLSVDLISFLETLDRKPIKGDELPGVLQKLIPELNADAGTHVVFKQQGERDRAESSCISLLSLITGSYEIFTKPQAPANRLRREQWYQLRDIIRWIQPTHAQLHAVMILLSIRALGKSKELVNQLPKDKRRPERAVLYIMENHKNVVPSSDWLSEDGSRAIRKALMVHETFNLAQMLQGENVPGNVAQLQELVLSYGTEGEEVFHFYILFLLGFMSGLAAGQGSRFMNATNAPAVISGVMMLQQLLHATPRGIYWGFISARATALRLPQQTAEDLALMRLACLSRVQDVKGYKELRRAWDSLGSREQAVLVDHFLCDGLEDRALVLEFLPACMANAKTNSLVGLTILLEVLVDLLSNLWPTVLSMPMADATQMIAVDLSDMSEFIAAVQNRFVFQTCVSRCKYHFAGDRVRVEMTGGNWGRTNDPDTDMTSLAYIVKDVLMKQQVMEAYIMRNS</sequence>
<name>A0A9P1GS27_9DINO</name>
<evidence type="ECO:0000256" key="6">
    <source>
        <dbReference type="SAM" id="Phobius"/>
    </source>
</evidence>
<accession>A0A9P1GS27</accession>
<evidence type="ECO:0000256" key="5">
    <source>
        <dbReference type="SAM" id="MobiDB-lite"/>
    </source>
</evidence>
<dbReference type="SUPFAM" id="SSF81324">
    <property type="entry name" value="Voltage-gated potassium channels"/>
    <property type="match status" value="1"/>
</dbReference>
<evidence type="ECO:0000313" key="8">
    <source>
        <dbReference type="EMBL" id="CAI4020206.1"/>
    </source>
</evidence>
<dbReference type="Pfam" id="PF00520">
    <property type="entry name" value="Ion_trans"/>
    <property type="match status" value="1"/>
</dbReference>
<dbReference type="OrthoDB" id="5295627at2759"/>
<keyword evidence="4 6" id="KW-0472">Membrane</keyword>
<protein>
    <submittedName>
        <fullName evidence="9">Cyclic nucleotide-gated cation channel alpha-4</fullName>
    </submittedName>
</protein>
<dbReference type="SUPFAM" id="SSF51206">
    <property type="entry name" value="cAMP-binding domain-like"/>
    <property type="match status" value="1"/>
</dbReference>
<feature type="transmembrane region" description="Helical" evidence="6">
    <location>
        <begin position="340"/>
        <end position="368"/>
    </location>
</feature>
<feature type="domain" description="Ion transport" evidence="7">
    <location>
        <begin position="198"/>
        <end position="373"/>
    </location>
</feature>
<keyword evidence="10" id="KW-1185">Reference proteome</keyword>
<comment type="subcellular location">
    <subcellularLocation>
        <location evidence="1">Membrane</location>
        <topology evidence="1">Multi-pass membrane protein</topology>
    </subcellularLocation>
</comment>
<feature type="compositionally biased region" description="Acidic residues" evidence="5">
    <location>
        <begin position="9"/>
        <end position="27"/>
    </location>
</feature>
<dbReference type="InterPro" id="IPR005821">
    <property type="entry name" value="Ion_trans_dom"/>
</dbReference>
<evidence type="ECO:0000256" key="4">
    <source>
        <dbReference type="ARBA" id="ARBA00023136"/>
    </source>
</evidence>
<reference evidence="9 10" key="2">
    <citation type="submission" date="2024-05" db="EMBL/GenBank/DDBJ databases">
        <authorList>
            <person name="Chen Y."/>
            <person name="Shah S."/>
            <person name="Dougan E. K."/>
            <person name="Thang M."/>
            <person name="Chan C."/>
        </authorList>
    </citation>
    <scope>NUCLEOTIDE SEQUENCE [LARGE SCALE GENOMIC DNA]</scope>
</reference>
<dbReference type="PANTHER" id="PTHR45689:SF5">
    <property type="entry name" value="I[[H]] CHANNEL, ISOFORM E"/>
    <property type="match status" value="1"/>
</dbReference>
<dbReference type="Gene3D" id="2.60.120.10">
    <property type="entry name" value="Jelly Rolls"/>
    <property type="match status" value="1"/>
</dbReference>
<evidence type="ECO:0000256" key="3">
    <source>
        <dbReference type="ARBA" id="ARBA00022989"/>
    </source>
</evidence>
<dbReference type="PANTHER" id="PTHR45689">
    <property type="entry name" value="I[[H]] CHANNEL, ISOFORM E"/>
    <property type="match status" value="1"/>
</dbReference>
<reference evidence="8" key="1">
    <citation type="submission" date="2022-10" db="EMBL/GenBank/DDBJ databases">
        <authorList>
            <person name="Chen Y."/>
            <person name="Dougan E. K."/>
            <person name="Chan C."/>
            <person name="Rhodes N."/>
            <person name="Thang M."/>
        </authorList>
    </citation>
    <scope>NUCLEOTIDE SEQUENCE</scope>
</reference>
<feature type="transmembrane region" description="Helical" evidence="6">
    <location>
        <begin position="197"/>
        <end position="218"/>
    </location>
</feature>
<evidence type="ECO:0000256" key="1">
    <source>
        <dbReference type="ARBA" id="ARBA00004141"/>
    </source>
</evidence>